<dbReference type="InterPro" id="IPR017519">
    <property type="entry name" value="CHP03085"/>
</dbReference>
<dbReference type="AlphaFoldDB" id="W5TSK5"/>
<organism evidence="1 2">
    <name type="scientific">Nocardia nova SH22a</name>
    <dbReference type="NCBI Taxonomy" id="1415166"/>
    <lineage>
        <taxon>Bacteria</taxon>
        <taxon>Bacillati</taxon>
        <taxon>Actinomycetota</taxon>
        <taxon>Actinomycetes</taxon>
        <taxon>Mycobacteriales</taxon>
        <taxon>Nocardiaceae</taxon>
        <taxon>Nocardia</taxon>
    </lineage>
</organism>
<dbReference type="HOGENOM" id="CLU_1287934_0_0_11"/>
<gene>
    <name evidence="1" type="ORF">NONO_c54210</name>
</gene>
<dbReference type="Proteomes" id="UP000019150">
    <property type="component" value="Chromosome"/>
</dbReference>
<evidence type="ECO:0000313" key="2">
    <source>
        <dbReference type="Proteomes" id="UP000019150"/>
    </source>
</evidence>
<dbReference type="InterPro" id="IPR017517">
    <property type="entry name" value="Maleyloyr_isom"/>
</dbReference>
<dbReference type="STRING" id="1415166.NONO_c54210"/>
<dbReference type="OrthoDB" id="3268903at2"/>
<evidence type="ECO:0000313" key="1">
    <source>
        <dbReference type="EMBL" id="AHH20201.1"/>
    </source>
</evidence>
<dbReference type="RefSeq" id="WP_025351578.1">
    <property type="nucleotide sequence ID" value="NZ_CP006850.1"/>
</dbReference>
<sequence length="207" mass="22645">MSMAQRERRALVATMTAVGPGAPTLCGTWTVQDLAAHLVVRERRPDASPGILLKPLAGYLESVQAKAARQPFTDLLEEIRTGPPWWSPLKPVDAVVNLTEMFVHHEDVLRAQPDWQPRLLPADDEAKLWSSVRRMARMAYRKSPVTVVLATPEGERVTAHNVGGDAVVLTGKPSELLLHAFGRNEVRVDATGDVDDVAAVFASDRSV</sequence>
<dbReference type="KEGG" id="nno:NONO_c54210"/>
<keyword evidence="2" id="KW-1185">Reference proteome</keyword>
<protein>
    <submittedName>
        <fullName evidence="1">TIGR03083 family protein</fullName>
    </submittedName>
</protein>
<reference evidence="1 2" key="1">
    <citation type="journal article" date="2014" name="Appl. Environ. Microbiol.">
        <title>Insights into the Microbial Degradation of Rubber and Gutta-Percha by Analysis of the Complete Genome of Nocardia nova SH22a.</title>
        <authorList>
            <person name="Luo Q."/>
            <person name="Hiessl S."/>
            <person name="Poehlein A."/>
            <person name="Daniel R."/>
            <person name="Steinbuchel A."/>
        </authorList>
    </citation>
    <scope>NUCLEOTIDE SEQUENCE [LARGE SCALE GENOMIC DNA]</scope>
    <source>
        <strain evidence="1">SH22a</strain>
    </source>
</reference>
<dbReference type="NCBIfam" id="TIGR03083">
    <property type="entry name" value="maleylpyruvate isomerase family mycothiol-dependent enzyme"/>
    <property type="match status" value="1"/>
</dbReference>
<dbReference type="NCBIfam" id="TIGR03085">
    <property type="entry name" value="TIGR03085 family metal-binding protein"/>
    <property type="match status" value="1"/>
</dbReference>
<dbReference type="eggNOG" id="COG0243">
    <property type="taxonomic scope" value="Bacteria"/>
</dbReference>
<dbReference type="EMBL" id="CP006850">
    <property type="protein sequence ID" value="AHH20201.1"/>
    <property type="molecule type" value="Genomic_DNA"/>
</dbReference>
<dbReference type="InterPro" id="IPR034660">
    <property type="entry name" value="DinB/YfiT-like"/>
</dbReference>
<dbReference type="SUPFAM" id="SSF109854">
    <property type="entry name" value="DinB/YfiT-like putative metalloenzymes"/>
    <property type="match status" value="1"/>
</dbReference>
<name>W5TSK5_9NOCA</name>
<dbReference type="PATRIC" id="fig|1415166.3.peg.5591"/>
<accession>W5TSK5</accession>
<proteinExistence type="predicted"/>